<dbReference type="Gene3D" id="1.10.10.60">
    <property type="entry name" value="Homeodomain-like"/>
    <property type="match status" value="1"/>
</dbReference>
<proteinExistence type="predicted"/>
<sequence>MNVDVRHFNDVNLHARAIPGWAQDYDQLGRGALSSSLQQVSTGSFLVFREVFNRQVVQCGSCPEQRLCLAVSEVAPEAASTGWSRHPLSQVVLLRNREEFLLHAPQGLVLVAANVDHERFLQLADLHLSDEQKALARGARSLVVADAAVLRLRQVMQQVLALSCGQPPRDVPTDALDRALDELVLNAFLDLFDAVDGTRAPARCGGAVRSYIVRRSRALMEEGGGGAMSVLDLCARLRVSRRTLQACFQSEAGIGPLEYQRNLRLNAVRRRLGQTTAQALPVGDAAAEMGFFHLSHFARHYRELFGELPSDTLRADGRPTVAWSDHRALRRS</sequence>
<evidence type="ECO:0000313" key="5">
    <source>
        <dbReference type="EMBL" id="MDG5976893.1"/>
    </source>
</evidence>
<dbReference type="GO" id="GO:0043565">
    <property type="term" value="F:sequence-specific DNA binding"/>
    <property type="evidence" value="ECO:0007669"/>
    <property type="project" value="InterPro"/>
</dbReference>
<feature type="domain" description="HTH araC/xylS-type" evidence="4">
    <location>
        <begin position="214"/>
        <end position="315"/>
    </location>
</feature>
<keyword evidence="2" id="KW-0238">DNA-binding</keyword>
<keyword evidence="6" id="KW-1185">Reference proteome</keyword>
<dbReference type="InterPro" id="IPR018060">
    <property type="entry name" value="HTH_AraC"/>
</dbReference>
<dbReference type="OrthoDB" id="185346at2"/>
<dbReference type="InterPro" id="IPR009057">
    <property type="entry name" value="Homeodomain-like_sf"/>
</dbReference>
<dbReference type="PROSITE" id="PS00041">
    <property type="entry name" value="HTH_ARAC_FAMILY_1"/>
    <property type="match status" value="1"/>
</dbReference>
<dbReference type="RefSeq" id="WP_084236278.1">
    <property type="nucleotide sequence ID" value="NZ_AOGK01000015.1"/>
</dbReference>
<dbReference type="GO" id="GO:0003700">
    <property type="term" value="F:DNA-binding transcription factor activity"/>
    <property type="evidence" value="ECO:0007669"/>
    <property type="project" value="InterPro"/>
</dbReference>
<evidence type="ECO:0000313" key="6">
    <source>
        <dbReference type="Proteomes" id="UP001152876"/>
    </source>
</evidence>
<dbReference type="Pfam" id="PF12833">
    <property type="entry name" value="HTH_18"/>
    <property type="match status" value="1"/>
</dbReference>
<reference evidence="5" key="1">
    <citation type="submission" date="2013-01" db="EMBL/GenBank/DDBJ databases">
        <title>Genome draft of Hydrogenophaga taeniospiralis 2K1.</title>
        <authorList>
            <person name="Gomila M."/>
            <person name="Lalucat J."/>
        </authorList>
    </citation>
    <scope>NUCLEOTIDE SEQUENCE</scope>
    <source>
        <strain evidence="5">CCUG 15921</strain>
    </source>
</reference>
<dbReference type="PROSITE" id="PS01124">
    <property type="entry name" value="HTH_ARAC_FAMILY_2"/>
    <property type="match status" value="1"/>
</dbReference>
<dbReference type="SMART" id="SM00342">
    <property type="entry name" value="HTH_ARAC"/>
    <property type="match status" value="1"/>
</dbReference>
<dbReference type="InterPro" id="IPR050204">
    <property type="entry name" value="AraC_XylS_family_regulators"/>
</dbReference>
<dbReference type="InterPro" id="IPR018062">
    <property type="entry name" value="HTH_AraC-typ_CS"/>
</dbReference>
<evidence type="ECO:0000256" key="2">
    <source>
        <dbReference type="ARBA" id="ARBA00023125"/>
    </source>
</evidence>
<name>A0A9X4SCN3_9BURK</name>
<gene>
    <name evidence="5" type="ORF">H010_16624</name>
</gene>
<accession>A0A9X4SCN3</accession>
<protein>
    <submittedName>
        <fullName evidence="5">Ethanolamine operon regulatory protein</fullName>
    </submittedName>
</protein>
<comment type="caution">
    <text evidence="5">The sequence shown here is derived from an EMBL/GenBank/DDBJ whole genome shotgun (WGS) entry which is preliminary data.</text>
</comment>
<keyword evidence="3" id="KW-0804">Transcription</keyword>
<dbReference type="EMBL" id="AOGK01000015">
    <property type="protein sequence ID" value="MDG5976893.1"/>
    <property type="molecule type" value="Genomic_DNA"/>
</dbReference>
<evidence type="ECO:0000256" key="3">
    <source>
        <dbReference type="ARBA" id="ARBA00023163"/>
    </source>
</evidence>
<dbReference type="AlphaFoldDB" id="A0A9X4SCN3"/>
<dbReference type="SUPFAM" id="SSF46689">
    <property type="entry name" value="Homeodomain-like"/>
    <property type="match status" value="2"/>
</dbReference>
<dbReference type="PANTHER" id="PTHR46796">
    <property type="entry name" value="HTH-TYPE TRANSCRIPTIONAL ACTIVATOR RHAS-RELATED"/>
    <property type="match status" value="1"/>
</dbReference>
<evidence type="ECO:0000259" key="4">
    <source>
        <dbReference type="PROSITE" id="PS01124"/>
    </source>
</evidence>
<evidence type="ECO:0000256" key="1">
    <source>
        <dbReference type="ARBA" id="ARBA00023015"/>
    </source>
</evidence>
<organism evidence="5 6">
    <name type="scientific">Hydrogenophaga taeniospiralis CCUG 15921</name>
    <dbReference type="NCBI Taxonomy" id="1281780"/>
    <lineage>
        <taxon>Bacteria</taxon>
        <taxon>Pseudomonadati</taxon>
        <taxon>Pseudomonadota</taxon>
        <taxon>Betaproteobacteria</taxon>
        <taxon>Burkholderiales</taxon>
        <taxon>Comamonadaceae</taxon>
        <taxon>Hydrogenophaga</taxon>
    </lineage>
</organism>
<dbReference type="PANTHER" id="PTHR46796:SF12">
    <property type="entry name" value="HTH-TYPE DNA-BINDING TRANSCRIPTIONAL ACTIVATOR EUTR"/>
    <property type="match status" value="1"/>
</dbReference>
<dbReference type="Proteomes" id="UP001152876">
    <property type="component" value="Unassembled WGS sequence"/>
</dbReference>
<keyword evidence="1" id="KW-0805">Transcription regulation</keyword>